<keyword evidence="8 9" id="KW-0472">Membrane</keyword>
<feature type="transmembrane region" description="Helical" evidence="9">
    <location>
        <begin position="51"/>
        <end position="69"/>
    </location>
</feature>
<sequence length="309" mass="35407">MLLKNTDNSTIIVFLLILIFSLCQNILFYGIPIELPALINQLPEGWSLPAIFNLVSQGAAISLIIIFLLRHLTKSKSYETITIKIILLISIITFIILGLVWHKTIIISNKSHSIYFLFFSFIIYVCKYSGSLLFLPYLDRYKTIMMRAYFLGDGISSGTLAILGFVQDSEKTQCIPILTFANQTIFIEQTSSLGFSVETYFFILSFILFCSLISFLILSITKIGQDKSNENDESIKLINNNNNEIEEEQESQINNKSFNISNNEFYLLAMFWSCFITFGFLPGLQTYALASYSHDNYQKQLFLLKYHIC</sequence>
<keyword evidence="6 9" id="KW-0812">Transmembrane</keyword>
<evidence type="ECO:0000256" key="2">
    <source>
        <dbReference type="ARBA" id="ARBA00004651"/>
    </source>
</evidence>
<dbReference type="GO" id="GO:0032217">
    <property type="term" value="F:riboflavin transmembrane transporter activity"/>
    <property type="evidence" value="ECO:0007669"/>
    <property type="project" value="UniProtKB-UniRule"/>
</dbReference>
<proteinExistence type="inferred from homology"/>
<evidence type="ECO:0000256" key="4">
    <source>
        <dbReference type="ARBA" id="ARBA00022448"/>
    </source>
</evidence>
<gene>
    <name evidence="10" type="ORF">JYZ213_LOCUS27594</name>
</gene>
<evidence type="ECO:0000256" key="1">
    <source>
        <dbReference type="ARBA" id="ARBA00000215"/>
    </source>
</evidence>
<comment type="function">
    <text evidence="9">Plasma membrane transporter mediating the uptake by cells of the water soluble vitamin B2/riboflavin that plays a key role in biochemical oxidation-reduction reactions of the carbohydrate, lipid, and amino acid metabolism.</text>
</comment>
<feature type="transmembrane region" description="Helical" evidence="9">
    <location>
        <begin position="200"/>
        <end position="220"/>
    </location>
</feature>
<protein>
    <recommendedName>
        <fullName evidence="9">Riboflavin transporter</fullName>
    </recommendedName>
</protein>
<comment type="caution">
    <text evidence="9">Lacks conserved residue(s) required for the propagation of feature annotation.</text>
</comment>
<reference evidence="10" key="1">
    <citation type="submission" date="2021-02" db="EMBL/GenBank/DDBJ databases">
        <authorList>
            <person name="Nowell W R."/>
        </authorList>
    </citation>
    <scope>NUCLEOTIDE SEQUENCE</scope>
</reference>
<feature type="transmembrane region" description="Helical" evidence="9">
    <location>
        <begin position="114"/>
        <end position="136"/>
    </location>
</feature>
<feature type="transmembrane region" description="Helical" evidence="9">
    <location>
        <begin position="265"/>
        <end position="284"/>
    </location>
</feature>
<feature type="transmembrane region" description="Helical" evidence="9">
    <location>
        <begin position="148"/>
        <end position="166"/>
    </location>
</feature>
<dbReference type="AlphaFoldDB" id="A0A814X9Y1"/>
<dbReference type="InterPro" id="IPR009357">
    <property type="entry name" value="Riboflavin_transptr"/>
</dbReference>
<dbReference type="PANTHER" id="PTHR12929:SF10">
    <property type="entry name" value="RIBOFLAVIN TRANSPORTER"/>
    <property type="match status" value="1"/>
</dbReference>
<dbReference type="Proteomes" id="UP000663845">
    <property type="component" value="Unassembled WGS sequence"/>
</dbReference>
<evidence type="ECO:0000256" key="3">
    <source>
        <dbReference type="ARBA" id="ARBA00006366"/>
    </source>
</evidence>
<accession>A0A814X9Y1</accession>
<comment type="similarity">
    <text evidence="3 9">Belongs to the riboflavin transporter family.</text>
</comment>
<evidence type="ECO:0000313" key="11">
    <source>
        <dbReference type="Proteomes" id="UP000663845"/>
    </source>
</evidence>
<keyword evidence="4 9" id="KW-0813">Transport</keyword>
<dbReference type="EMBL" id="CAJNOG010000386">
    <property type="protein sequence ID" value="CAF1213531.1"/>
    <property type="molecule type" value="Genomic_DNA"/>
</dbReference>
<feature type="transmembrane region" description="Helical" evidence="9">
    <location>
        <begin position="81"/>
        <end position="102"/>
    </location>
</feature>
<comment type="subcellular location">
    <subcellularLocation>
        <location evidence="2 9">Cell membrane</location>
        <topology evidence="2 9">Multi-pass membrane protein</topology>
    </subcellularLocation>
</comment>
<dbReference type="Pfam" id="PF06237">
    <property type="entry name" value="SLC52_ribofla_tr"/>
    <property type="match status" value="1"/>
</dbReference>
<dbReference type="PANTHER" id="PTHR12929">
    <property type="entry name" value="SOLUTE CARRIER FAMILY 52"/>
    <property type="match status" value="1"/>
</dbReference>
<evidence type="ECO:0000256" key="8">
    <source>
        <dbReference type="ARBA" id="ARBA00023136"/>
    </source>
</evidence>
<dbReference type="GO" id="GO:0005886">
    <property type="term" value="C:plasma membrane"/>
    <property type="evidence" value="ECO:0007669"/>
    <property type="project" value="UniProtKB-SubCell"/>
</dbReference>
<comment type="catalytic activity">
    <reaction evidence="1 9">
        <text>riboflavin(in) = riboflavin(out)</text>
        <dbReference type="Rhea" id="RHEA:35015"/>
        <dbReference type="ChEBI" id="CHEBI:57986"/>
    </reaction>
</comment>
<evidence type="ECO:0000256" key="9">
    <source>
        <dbReference type="RuleBase" id="RU368035"/>
    </source>
</evidence>
<evidence type="ECO:0000256" key="6">
    <source>
        <dbReference type="ARBA" id="ARBA00022692"/>
    </source>
</evidence>
<feature type="transmembrane region" description="Helical" evidence="9">
    <location>
        <begin position="12"/>
        <end position="31"/>
    </location>
</feature>
<name>A0A814X9Y1_9BILA</name>
<comment type="caution">
    <text evidence="10">The sequence shown here is derived from an EMBL/GenBank/DDBJ whole genome shotgun (WGS) entry which is preliminary data.</text>
</comment>
<evidence type="ECO:0000313" key="10">
    <source>
        <dbReference type="EMBL" id="CAF1213531.1"/>
    </source>
</evidence>
<keyword evidence="5 9" id="KW-1003">Cell membrane</keyword>
<evidence type="ECO:0000256" key="5">
    <source>
        <dbReference type="ARBA" id="ARBA00022475"/>
    </source>
</evidence>
<evidence type="ECO:0000256" key="7">
    <source>
        <dbReference type="ARBA" id="ARBA00022989"/>
    </source>
</evidence>
<organism evidence="10 11">
    <name type="scientific">Adineta steineri</name>
    <dbReference type="NCBI Taxonomy" id="433720"/>
    <lineage>
        <taxon>Eukaryota</taxon>
        <taxon>Metazoa</taxon>
        <taxon>Spiralia</taxon>
        <taxon>Gnathifera</taxon>
        <taxon>Rotifera</taxon>
        <taxon>Eurotatoria</taxon>
        <taxon>Bdelloidea</taxon>
        <taxon>Adinetida</taxon>
        <taxon>Adinetidae</taxon>
        <taxon>Adineta</taxon>
    </lineage>
</organism>
<keyword evidence="7 9" id="KW-1133">Transmembrane helix</keyword>